<name>A0A1Q5PRY2_9ACTO</name>
<sequence length="289" mass="31021">MSASSLRSLLIEAEAALASAGYPSAAVEAKTLAEYVLQVEHLVLAPPTVGEEQTVRMRELVAARIAGKPIQLLTGDMYFRHLRLKAREGVFIVRPETEMVVESAIAEARRLAAAGKTRLRIMDLCTGSGAIAIALQTELRALGLDPQVAAVEISAAARQLAAQNADQAGAEILIRDEDVTVWRQWWQGESWDLIVSNPPYVPAGVELPVDVIENDPHAALFGGGVDGMQIPHQIIDFAAQALVSGGALVMEHDDTQGKATRETALQQGFSSAETGLDLAGRDRFLLARR</sequence>
<dbReference type="Gene3D" id="3.40.50.150">
    <property type="entry name" value="Vaccinia Virus protein VP39"/>
    <property type="match status" value="1"/>
</dbReference>
<evidence type="ECO:0000256" key="4">
    <source>
        <dbReference type="ARBA" id="ARBA00022691"/>
    </source>
</evidence>
<reference evidence="9" key="1">
    <citation type="submission" date="2016-11" db="EMBL/GenBank/DDBJ databases">
        <title>Actinomyces gypaetusis sp. nov. isolated from Gypaetus barbatus in Qinghai Tibet Plateau China.</title>
        <authorList>
            <person name="Meng X."/>
        </authorList>
    </citation>
    <scope>NUCLEOTIDE SEQUENCE [LARGE SCALE GENOMIC DNA]</scope>
    <source>
        <strain evidence="9">DSM 15383</strain>
    </source>
</reference>
<feature type="domain" description="Methyltransferase small" evidence="6">
    <location>
        <begin position="118"/>
        <end position="201"/>
    </location>
</feature>
<organism evidence="8 9">
    <name type="scientific">Boudabousia marimammalium</name>
    <dbReference type="NCBI Taxonomy" id="156892"/>
    <lineage>
        <taxon>Bacteria</taxon>
        <taxon>Bacillati</taxon>
        <taxon>Actinomycetota</taxon>
        <taxon>Actinomycetes</taxon>
        <taxon>Actinomycetales</taxon>
        <taxon>Actinomycetaceae</taxon>
        <taxon>Boudabousia</taxon>
    </lineage>
</organism>
<dbReference type="EMBL" id="MPDM01000002">
    <property type="protein sequence ID" value="OKL50170.1"/>
    <property type="molecule type" value="Genomic_DNA"/>
</dbReference>
<dbReference type="STRING" id="156892.BM477_01885"/>
<protein>
    <recommendedName>
        <fullName evidence="1">peptide chain release factor N(5)-glutamine methyltransferase</fullName>
        <ecNumber evidence="1">2.1.1.297</ecNumber>
    </recommendedName>
</protein>
<dbReference type="AlphaFoldDB" id="A0A1Q5PRY2"/>
<dbReference type="InterPro" id="IPR040758">
    <property type="entry name" value="PrmC_N"/>
</dbReference>
<dbReference type="SUPFAM" id="SSF53335">
    <property type="entry name" value="S-adenosyl-L-methionine-dependent methyltransferases"/>
    <property type="match status" value="1"/>
</dbReference>
<evidence type="ECO:0000259" key="6">
    <source>
        <dbReference type="Pfam" id="PF05175"/>
    </source>
</evidence>
<dbReference type="InterPro" id="IPR029063">
    <property type="entry name" value="SAM-dependent_MTases_sf"/>
</dbReference>
<comment type="catalytic activity">
    <reaction evidence="5">
        <text>L-glutaminyl-[peptide chain release factor] + S-adenosyl-L-methionine = N(5)-methyl-L-glutaminyl-[peptide chain release factor] + S-adenosyl-L-homocysteine + H(+)</text>
        <dbReference type="Rhea" id="RHEA:42896"/>
        <dbReference type="Rhea" id="RHEA-COMP:10271"/>
        <dbReference type="Rhea" id="RHEA-COMP:10272"/>
        <dbReference type="ChEBI" id="CHEBI:15378"/>
        <dbReference type="ChEBI" id="CHEBI:30011"/>
        <dbReference type="ChEBI" id="CHEBI:57856"/>
        <dbReference type="ChEBI" id="CHEBI:59789"/>
        <dbReference type="ChEBI" id="CHEBI:61891"/>
        <dbReference type="EC" id="2.1.1.297"/>
    </reaction>
</comment>
<dbReference type="PANTHER" id="PTHR18895">
    <property type="entry name" value="HEMK METHYLTRANSFERASE"/>
    <property type="match status" value="1"/>
</dbReference>
<dbReference type="Pfam" id="PF05175">
    <property type="entry name" value="MTS"/>
    <property type="match status" value="1"/>
</dbReference>
<evidence type="ECO:0000256" key="5">
    <source>
        <dbReference type="ARBA" id="ARBA00048391"/>
    </source>
</evidence>
<evidence type="ECO:0000256" key="1">
    <source>
        <dbReference type="ARBA" id="ARBA00012771"/>
    </source>
</evidence>
<keyword evidence="9" id="KW-1185">Reference proteome</keyword>
<dbReference type="Gene3D" id="1.10.8.10">
    <property type="entry name" value="DNA helicase RuvA subunit, C-terminal domain"/>
    <property type="match status" value="1"/>
</dbReference>
<dbReference type="InterPro" id="IPR050320">
    <property type="entry name" value="N5-glutamine_MTase"/>
</dbReference>
<dbReference type="RefSeq" id="WP_075360995.1">
    <property type="nucleotide sequence ID" value="NZ_MPDM01000002.1"/>
</dbReference>
<dbReference type="Pfam" id="PF17827">
    <property type="entry name" value="PrmC_N"/>
    <property type="match status" value="1"/>
</dbReference>
<proteinExistence type="predicted"/>
<comment type="caution">
    <text evidence="8">The sequence shown here is derived from an EMBL/GenBank/DDBJ whole genome shotgun (WGS) entry which is preliminary data.</text>
</comment>
<evidence type="ECO:0000313" key="8">
    <source>
        <dbReference type="EMBL" id="OKL50170.1"/>
    </source>
</evidence>
<dbReference type="GO" id="GO:0003676">
    <property type="term" value="F:nucleic acid binding"/>
    <property type="evidence" value="ECO:0007669"/>
    <property type="project" value="InterPro"/>
</dbReference>
<accession>A0A1Q5PRY2</accession>
<evidence type="ECO:0000256" key="2">
    <source>
        <dbReference type="ARBA" id="ARBA00022603"/>
    </source>
</evidence>
<dbReference type="NCBIfam" id="TIGR00536">
    <property type="entry name" value="hemK_fam"/>
    <property type="match status" value="1"/>
</dbReference>
<evidence type="ECO:0000259" key="7">
    <source>
        <dbReference type="Pfam" id="PF17827"/>
    </source>
</evidence>
<evidence type="ECO:0000313" key="9">
    <source>
        <dbReference type="Proteomes" id="UP000186465"/>
    </source>
</evidence>
<dbReference type="Proteomes" id="UP000186465">
    <property type="component" value="Unassembled WGS sequence"/>
</dbReference>
<keyword evidence="3" id="KW-0808">Transferase</keyword>
<gene>
    <name evidence="8" type="ORF">BM477_01885</name>
</gene>
<dbReference type="InterPro" id="IPR004556">
    <property type="entry name" value="HemK-like"/>
</dbReference>
<dbReference type="InterPro" id="IPR002052">
    <property type="entry name" value="DNA_methylase_N6_adenine_CS"/>
</dbReference>
<dbReference type="CDD" id="cd02440">
    <property type="entry name" value="AdoMet_MTases"/>
    <property type="match status" value="1"/>
</dbReference>
<keyword evidence="2" id="KW-0489">Methyltransferase</keyword>
<dbReference type="EC" id="2.1.1.297" evidence="1"/>
<feature type="domain" description="Release factor glutamine methyltransferase N-terminal" evidence="7">
    <location>
        <begin position="9"/>
        <end position="75"/>
    </location>
</feature>
<dbReference type="PANTHER" id="PTHR18895:SF74">
    <property type="entry name" value="MTRF1L RELEASE FACTOR GLUTAMINE METHYLTRANSFERASE"/>
    <property type="match status" value="1"/>
</dbReference>
<dbReference type="GO" id="GO:0032259">
    <property type="term" value="P:methylation"/>
    <property type="evidence" value="ECO:0007669"/>
    <property type="project" value="UniProtKB-KW"/>
</dbReference>
<evidence type="ECO:0000256" key="3">
    <source>
        <dbReference type="ARBA" id="ARBA00022679"/>
    </source>
</evidence>
<dbReference type="GO" id="GO:0102559">
    <property type="term" value="F:peptide chain release factor N(5)-glutamine methyltransferase activity"/>
    <property type="evidence" value="ECO:0007669"/>
    <property type="project" value="UniProtKB-EC"/>
</dbReference>
<keyword evidence="4" id="KW-0949">S-adenosyl-L-methionine</keyword>
<dbReference type="InterPro" id="IPR007848">
    <property type="entry name" value="Small_mtfrase_dom"/>
</dbReference>
<dbReference type="PROSITE" id="PS00092">
    <property type="entry name" value="N6_MTASE"/>
    <property type="match status" value="1"/>
</dbReference>
<dbReference type="OrthoDB" id="9800643at2"/>